<reference evidence="8 9" key="1">
    <citation type="submission" date="2023-01" db="EMBL/GenBank/DDBJ databases">
        <title>Sporosarcina sp. nov., isolated from Korean tranditional fermented seafood 'Jeotgal'.</title>
        <authorList>
            <person name="Yang A.-I."/>
        </authorList>
    </citation>
    <scope>NUCLEOTIDE SEQUENCE [LARGE SCALE GENOMIC DNA]</scope>
    <source>
        <strain evidence="8 9">B2O-1</strain>
    </source>
</reference>
<comment type="subcellular location">
    <subcellularLocation>
        <location evidence="1">Cell membrane</location>
        <topology evidence="1">Multi-pass membrane protein</topology>
    </subcellularLocation>
</comment>
<evidence type="ECO:0000256" key="1">
    <source>
        <dbReference type="ARBA" id="ARBA00004651"/>
    </source>
</evidence>
<evidence type="ECO:0000256" key="3">
    <source>
        <dbReference type="ARBA" id="ARBA00022692"/>
    </source>
</evidence>
<dbReference type="Pfam" id="PF06271">
    <property type="entry name" value="RDD"/>
    <property type="match status" value="1"/>
</dbReference>
<protein>
    <submittedName>
        <fullName evidence="8">RDD family protein</fullName>
    </submittedName>
</protein>
<proteinExistence type="predicted"/>
<dbReference type="InterPro" id="IPR051791">
    <property type="entry name" value="Pra-immunoreactive"/>
</dbReference>
<name>A0ABZ0L0P0_9BACL</name>
<evidence type="ECO:0000313" key="8">
    <source>
        <dbReference type="EMBL" id="WOV85668.1"/>
    </source>
</evidence>
<evidence type="ECO:0000256" key="6">
    <source>
        <dbReference type="SAM" id="Phobius"/>
    </source>
</evidence>
<keyword evidence="2" id="KW-1003">Cell membrane</keyword>
<evidence type="ECO:0000256" key="2">
    <source>
        <dbReference type="ARBA" id="ARBA00022475"/>
    </source>
</evidence>
<dbReference type="PANTHER" id="PTHR36115:SF9">
    <property type="entry name" value="LMO1584 PROTEIN"/>
    <property type="match status" value="1"/>
</dbReference>
<keyword evidence="3 6" id="KW-0812">Transmembrane</keyword>
<evidence type="ECO:0000256" key="4">
    <source>
        <dbReference type="ARBA" id="ARBA00022989"/>
    </source>
</evidence>
<feature type="transmembrane region" description="Helical" evidence="6">
    <location>
        <begin position="109"/>
        <end position="132"/>
    </location>
</feature>
<feature type="transmembrane region" description="Helical" evidence="6">
    <location>
        <begin position="21"/>
        <end position="47"/>
    </location>
</feature>
<organism evidence="8 9">
    <name type="scientific">Sporosarcina jeotgali</name>
    <dbReference type="NCBI Taxonomy" id="3020056"/>
    <lineage>
        <taxon>Bacteria</taxon>
        <taxon>Bacillati</taxon>
        <taxon>Bacillota</taxon>
        <taxon>Bacilli</taxon>
        <taxon>Bacillales</taxon>
        <taxon>Caryophanaceae</taxon>
        <taxon>Sporosarcina</taxon>
    </lineage>
</organism>
<accession>A0ABZ0L0P0</accession>
<dbReference type="EMBL" id="CP116341">
    <property type="protein sequence ID" value="WOV85668.1"/>
    <property type="molecule type" value="Genomic_DNA"/>
</dbReference>
<dbReference type="Proteomes" id="UP001303532">
    <property type="component" value="Chromosome"/>
</dbReference>
<evidence type="ECO:0000313" key="9">
    <source>
        <dbReference type="Proteomes" id="UP001303532"/>
    </source>
</evidence>
<keyword evidence="4 6" id="KW-1133">Transmembrane helix</keyword>
<gene>
    <name evidence="8" type="ORF">PGH26_06950</name>
</gene>
<keyword evidence="5 6" id="KW-0472">Membrane</keyword>
<feature type="transmembrane region" description="Helical" evidence="6">
    <location>
        <begin position="59"/>
        <end position="82"/>
    </location>
</feature>
<evidence type="ECO:0000256" key="5">
    <source>
        <dbReference type="ARBA" id="ARBA00023136"/>
    </source>
</evidence>
<evidence type="ECO:0000259" key="7">
    <source>
        <dbReference type="Pfam" id="PF06271"/>
    </source>
</evidence>
<dbReference type="InterPro" id="IPR010432">
    <property type="entry name" value="RDD"/>
</dbReference>
<sequence>MEIQNIFGKGMDEMIYTNRPGLGVRVLASFLDFIIVATMIGAVIYLLTGAFSLNFANGVAWQSIYTLYLMLIPIIWSGYVVGKRLCRIRVKRLDDGNVTLSNMFMREIVGYYVIGTLTFGVSIIISAGMIMFREDKRGIHDFVGGTYVARS</sequence>
<keyword evidence="9" id="KW-1185">Reference proteome</keyword>
<feature type="domain" description="RDD" evidence="7">
    <location>
        <begin position="20"/>
        <end position="144"/>
    </location>
</feature>
<dbReference type="RefSeq" id="WP_323693266.1">
    <property type="nucleotide sequence ID" value="NZ_CP116341.1"/>
</dbReference>
<dbReference type="PANTHER" id="PTHR36115">
    <property type="entry name" value="PROLINE-RICH ANTIGEN HOMOLOG-RELATED"/>
    <property type="match status" value="1"/>
</dbReference>